<dbReference type="Proteomes" id="UP000199031">
    <property type="component" value="Unassembled WGS sequence"/>
</dbReference>
<dbReference type="PANTHER" id="PTHR43335:SF4">
    <property type="entry name" value="ABC TRANSPORTER, ATP-BINDING PROTEIN"/>
    <property type="match status" value="1"/>
</dbReference>
<dbReference type="SUPFAM" id="SSF52540">
    <property type="entry name" value="P-loop containing nucleoside triphosphate hydrolases"/>
    <property type="match status" value="1"/>
</dbReference>
<dbReference type="InterPro" id="IPR027417">
    <property type="entry name" value="P-loop_NTPase"/>
</dbReference>
<dbReference type="GO" id="GO:0016887">
    <property type="term" value="F:ATP hydrolysis activity"/>
    <property type="evidence" value="ECO:0007669"/>
    <property type="project" value="InterPro"/>
</dbReference>
<dbReference type="EMBL" id="FOXQ01000008">
    <property type="protein sequence ID" value="SFQ28406.1"/>
    <property type="molecule type" value="Genomic_DNA"/>
</dbReference>
<dbReference type="Pfam" id="PF13732">
    <property type="entry name" value="DrrA1-3_C"/>
    <property type="match status" value="1"/>
</dbReference>
<dbReference type="CDD" id="cd03230">
    <property type="entry name" value="ABC_DR_subfamily_A"/>
    <property type="match status" value="1"/>
</dbReference>
<comment type="similarity">
    <text evidence="1">Belongs to the ABC transporter superfamily.</text>
</comment>
<dbReference type="AlphaFoldDB" id="A0A1I5X991"/>
<dbReference type="InterPro" id="IPR025302">
    <property type="entry name" value="DrrA1/2-like_C"/>
</dbReference>
<evidence type="ECO:0000256" key="4">
    <source>
        <dbReference type="ARBA" id="ARBA00022840"/>
    </source>
</evidence>
<dbReference type="PANTHER" id="PTHR43335">
    <property type="entry name" value="ABC TRANSPORTER, ATP-BINDING PROTEIN"/>
    <property type="match status" value="1"/>
</dbReference>
<keyword evidence="2" id="KW-0813">Transport</keyword>
<dbReference type="InterPro" id="IPR019864">
    <property type="entry name" value="Motility-assoc_ABC_GldA"/>
</dbReference>
<evidence type="ECO:0000256" key="2">
    <source>
        <dbReference type="ARBA" id="ARBA00022448"/>
    </source>
</evidence>
<dbReference type="GO" id="GO:0005524">
    <property type="term" value="F:ATP binding"/>
    <property type="evidence" value="ECO:0007669"/>
    <property type="project" value="UniProtKB-KW"/>
</dbReference>
<proteinExistence type="inferred from homology"/>
<dbReference type="STRING" id="1465490.SAMN05444277_10819"/>
<dbReference type="NCBIfam" id="TIGR03522">
    <property type="entry name" value="GldA_ABC_ATP"/>
    <property type="match status" value="1"/>
</dbReference>
<dbReference type="InterPro" id="IPR003593">
    <property type="entry name" value="AAA+_ATPase"/>
</dbReference>
<dbReference type="Gene3D" id="3.40.50.300">
    <property type="entry name" value="P-loop containing nucleotide triphosphate hydrolases"/>
    <property type="match status" value="1"/>
</dbReference>
<feature type="domain" description="ABC transporter" evidence="5">
    <location>
        <begin position="3"/>
        <end position="230"/>
    </location>
</feature>
<evidence type="ECO:0000313" key="6">
    <source>
        <dbReference type="EMBL" id="SFQ28406.1"/>
    </source>
</evidence>
<dbReference type="Pfam" id="PF00005">
    <property type="entry name" value="ABC_tran"/>
    <property type="match status" value="1"/>
</dbReference>
<dbReference type="InterPro" id="IPR003439">
    <property type="entry name" value="ABC_transporter-like_ATP-bd"/>
</dbReference>
<dbReference type="OrthoDB" id="9801987at2"/>
<protein>
    <submittedName>
        <fullName evidence="6">Protein involved in gliding motility GldA</fullName>
    </submittedName>
</protein>
<accession>A0A1I5X991</accession>
<dbReference type="PROSITE" id="PS50893">
    <property type="entry name" value="ABC_TRANSPORTER_2"/>
    <property type="match status" value="1"/>
</dbReference>
<dbReference type="SMART" id="SM00382">
    <property type="entry name" value="AAA"/>
    <property type="match status" value="1"/>
</dbReference>
<keyword evidence="3" id="KW-0547">Nucleotide-binding</keyword>
<sequence length="316" mass="34590">MSIEVKNLLKQYGEQKAVNNVSFSVGKGEIVGFLGPNGAGKSTTMKMITGYLQPDDGNIKVCGADVSKDVMNAKKKIGYLPESNPLYYDMYVKEYLQFIAGVHEIQHAKEKIQNVIELTGLSIESKKRTGQLSKGYKQRVGLAAALLHDPEVLILDEPTSGLDPNQIIEIRNVIKEQGRNKTVLFSSHILQEVQAICDRVIIINKGQLVADSSVEALKQNVQSNSIAVSFSTKINKAQLESLPGAKQVVAVNDQSFKISTSDTNELRRQLLEFAVAEQLDITSLQTEGNNLEDIFRSLTTSNVNPRLTGSVGQGQA</sequence>
<keyword evidence="4" id="KW-0067">ATP-binding</keyword>
<reference evidence="6 7" key="1">
    <citation type="submission" date="2016-10" db="EMBL/GenBank/DDBJ databases">
        <authorList>
            <person name="de Groot N.N."/>
        </authorList>
    </citation>
    <scope>NUCLEOTIDE SEQUENCE [LARGE SCALE GENOMIC DNA]</scope>
    <source>
        <strain evidence="6 7">DSM 28286</strain>
    </source>
</reference>
<name>A0A1I5X991_9BACT</name>
<evidence type="ECO:0000313" key="7">
    <source>
        <dbReference type="Proteomes" id="UP000199031"/>
    </source>
</evidence>
<evidence type="ECO:0000256" key="3">
    <source>
        <dbReference type="ARBA" id="ARBA00022741"/>
    </source>
</evidence>
<dbReference type="RefSeq" id="WP_090659252.1">
    <property type="nucleotide sequence ID" value="NZ_FOXQ01000008.1"/>
</dbReference>
<evidence type="ECO:0000259" key="5">
    <source>
        <dbReference type="PROSITE" id="PS50893"/>
    </source>
</evidence>
<gene>
    <name evidence="6" type="ORF">SAMN05444277_10819</name>
</gene>
<evidence type="ECO:0000256" key="1">
    <source>
        <dbReference type="ARBA" id="ARBA00005417"/>
    </source>
</evidence>
<keyword evidence="7" id="KW-1185">Reference proteome</keyword>
<organism evidence="6 7">
    <name type="scientific">Parafilimonas terrae</name>
    <dbReference type="NCBI Taxonomy" id="1465490"/>
    <lineage>
        <taxon>Bacteria</taxon>
        <taxon>Pseudomonadati</taxon>
        <taxon>Bacteroidota</taxon>
        <taxon>Chitinophagia</taxon>
        <taxon>Chitinophagales</taxon>
        <taxon>Chitinophagaceae</taxon>
        <taxon>Parafilimonas</taxon>
    </lineage>
</organism>